<dbReference type="Gene3D" id="3.40.50.1820">
    <property type="entry name" value="alpha/beta hydrolase"/>
    <property type="match status" value="1"/>
</dbReference>
<evidence type="ECO:0000259" key="2">
    <source>
        <dbReference type="SMART" id="SM00939"/>
    </source>
</evidence>
<organism evidence="3 4">
    <name type="scientific">Exophiala aquamarina CBS 119918</name>
    <dbReference type="NCBI Taxonomy" id="1182545"/>
    <lineage>
        <taxon>Eukaryota</taxon>
        <taxon>Fungi</taxon>
        <taxon>Dikarya</taxon>
        <taxon>Ascomycota</taxon>
        <taxon>Pezizomycotina</taxon>
        <taxon>Eurotiomycetes</taxon>
        <taxon>Chaetothyriomycetidae</taxon>
        <taxon>Chaetothyriales</taxon>
        <taxon>Herpotrichiellaceae</taxon>
        <taxon>Exophiala</taxon>
    </lineage>
</organism>
<dbReference type="VEuPathDB" id="FungiDB:A1O9_10903"/>
<keyword evidence="1" id="KW-0378">Hydrolase</keyword>
<dbReference type="SUPFAM" id="SSF49785">
    <property type="entry name" value="Galactose-binding domain-like"/>
    <property type="match status" value="1"/>
</dbReference>
<dbReference type="HOGENOM" id="CLU_015590_2_1_1"/>
<dbReference type="InterPro" id="IPR050585">
    <property type="entry name" value="Xaa-Pro_dipeptidyl-ppase/CocE"/>
</dbReference>
<name>A0A072PBN8_9EURO</name>
<dbReference type="NCBIfam" id="TIGR00976">
    <property type="entry name" value="CocE_NonD"/>
    <property type="match status" value="1"/>
</dbReference>
<sequence length="568" mass="64047">MPHLPLPKRETVRSMRDDLYIRLKDVYIPTRDGSELCADIFLPLSTEQGAKVPVLLSMCPYGKDVHALEWGLPQTDLYARMNSKIKPLGPDAALEALDPFVWTKEYGYAVVRIDCRGIGGTPGVLDPWGLRKTIETGQDAEDLYDAIEWGAAQPWCNGKVGMSGISYLGMVCWEAGQQNPPSLKALVPWEAGSDLFLSLFRPGGLSNANFLAHWWKNCVVPYQHGRSEGVSEEELQTQRVDFLKCYDWEFRSDGPFPTLDRLRGLEKMLVPFYSSANWMDTEIHAPGNILGYMWAGSKVKYLETHSGDHIHAYYGTEGLARQKQFLDHFLKDDGGSLDGIPRVDLLIRKGSSRYRRTEEDFPPHDTQYRDFFLTSDGRLQSRCSSGGSDTVIAQYEGLQGLSFFATEPLEEDLEVLGFPYLVLDVSTEAKDMDIFLTMTNIAPDGKLVEFEGNHGEPSVSVTRGYMRLSHREQDTQRCKKHFVVLSQQEPAPVKPSERYIIEMPVQPTSMVYEKGHRIQIELGGKDSETLLAVMRHEGPDRTQERFGGKNTFFSGSKIVLPVVKRTVQ</sequence>
<dbReference type="InterPro" id="IPR029058">
    <property type="entry name" value="AB_hydrolase_fold"/>
</dbReference>
<protein>
    <recommendedName>
        <fullName evidence="2">Xaa-Pro dipeptidyl-peptidase C-terminal domain-containing protein</fullName>
    </recommendedName>
</protein>
<dbReference type="Gene3D" id="1.10.3020.20">
    <property type="match status" value="1"/>
</dbReference>
<dbReference type="InterPro" id="IPR008979">
    <property type="entry name" value="Galactose-bd-like_sf"/>
</dbReference>
<dbReference type="PANTHER" id="PTHR43056:SF10">
    <property type="entry name" value="COCE_NOND FAMILY, PUTATIVE (AFU_ORTHOLOGUE AFUA_7G00600)-RELATED"/>
    <property type="match status" value="1"/>
</dbReference>
<dbReference type="SMART" id="SM00939">
    <property type="entry name" value="PepX_C"/>
    <property type="match status" value="1"/>
</dbReference>
<dbReference type="RefSeq" id="XP_013255585.1">
    <property type="nucleotide sequence ID" value="XM_013400131.1"/>
</dbReference>
<dbReference type="GeneID" id="25285804"/>
<dbReference type="Pfam" id="PF02129">
    <property type="entry name" value="Peptidase_S15"/>
    <property type="match status" value="1"/>
</dbReference>
<dbReference type="InterPro" id="IPR013736">
    <property type="entry name" value="Xaa-Pro_dipept_C"/>
</dbReference>
<dbReference type="InterPro" id="IPR000383">
    <property type="entry name" value="Xaa-Pro-like_dom"/>
</dbReference>
<proteinExistence type="predicted"/>
<dbReference type="GO" id="GO:0008239">
    <property type="term" value="F:dipeptidyl-peptidase activity"/>
    <property type="evidence" value="ECO:0007669"/>
    <property type="project" value="InterPro"/>
</dbReference>
<dbReference type="Pfam" id="PF08530">
    <property type="entry name" value="PepX_C"/>
    <property type="match status" value="1"/>
</dbReference>
<evidence type="ECO:0000313" key="4">
    <source>
        <dbReference type="Proteomes" id="UP000027920"/>
    </source>
</evidence>
<feature type="domain" description="Xaa-Pro dipeptidyl-peptidase C-terminal" evidence="2">
    <location>
        <begin position="323"/>
        <end position="543"/>
    </location>
</feature>
<dbReference type="STRING" id="1182545.A0A072PBN8"/>
<dbReference type="Gene3D" id="2.60.120.260">
    <property type="entry name" value="Galactose-binding domain-like"/>
    <property type="match status" value="1"/>
</dbReference>
<dbReference type="SUPFAM" id="SSF53474">
    <property type="entry name" value="alpha/beta-Hydrolases"/>
    <property type="match status" value="1"/>
</dbReference>
<reference evidence="3 4" key="1">
    <citation type="submission" date="2013-03" db="EMBL/GenBank/DDBJ databases">
        <title>The Genome Sequence of Exophiala aquamarina CBS 119918.</title>
        <authorList>
            <consortium name="The Broad Institute Genomics Platform"/>
            <person name="Cuomo C."/>
            <person name="de Hoog S."/>
            <person name="Gorbushina A."/>
            <person name="Walker B."/>
            <person name="Young S.K."/>
            <person name="Zeng Q."/>
            <person name="Gargeya S."/>
            <person name="Fitzgerald M."/>
            <person name="Haas B."/>
            <person name="Abouelleil A."/>
            <person name="Allen A.W."/>
            <person name="Alvarado L."/>
            <person name="Arachchi H.M."/>
            <person name="Berlin A.M."/>
            <person name="Chapman S.B."/>
            <person name="Gainer-Dewar J."/>
            <person name="Goldberg J."/>
            <person name="Griggs A."/>
            <person name="Gujja S."/>
            <person name="Hansen M."/>
            <person name="Howarth C."/>
            <person name="Imamovic A."/>
            <person name="Ireland A."/>
            <person name="Larimer J."/>
            <person name="McCowan C."/>
            <person name="Murphy C."/>
            <person name="Pearson M."/>
            <person name="Poon T.W."/>
            <person name="Priest M."/>
            <person name="Roberts A."/>
            <person name="Saif S."/>
            <person name="Shea T."/>
            <person name="Sisk P."/>
            <person name="Sykes S."/>
            <person name="Wortman J."/>
            <person name="Nusbaum C."/>
            <person name="Birren B."/>
        </authorList>
    </citation>
    <scope>NUCLEOTIDE SEQUENCE [LARGE SCALE GENOMIC DNA]</scope>
    <source>
        <strain evidence="3 4">CBS 119918</strain>
    </source>
</reference>
<dbReference type="Proteomes" id="UP000027920">
    <property type="component" value="Unassembled WGS sequence"/>
</dbReference>
<keyword evidence="4" id="KW-1185">Reference proteome</keyword>
<gene>
    <name evidence="3" type="ORF">A1O9_10903</name>
</gene>
<evidence type="ECO:0000256" key="1">
    <source>
        <dbReference type="ARBA" id="ARBA00022801"/>
    </source>
</evidence>
<dbReference type="OrthoDB" id="416441at2759"/>
<dbReference type="EMBL" id="AMGV01000015">
    <property type="protein sequence ID" value="KEF52995.1"/>
    <property type="molecule type" value="Genomic_DNA"/>
</dbReference>
<comment type="caution">
    <text evidence="3">The sequence shown here is derived from an EMBL/GenBank/DDBJ whole genome shotgun (WGS) entry which is preliminary data.</text>
</comment>
<dbReference type="AlphaFoldDB" id="A0A072PBN8"/>
<dbReference type="InterPro" id="IPR005674">
    <property type="entry name" value="CocE/Ser_esterase"/>
</dbReference>
<accession>A0A072PBN8</accession>
<dbReference type="PANTHER" id="PTHR43056">
    <property type="entry name" value="PEPTIDASE S9 PROLYL OLIGOPEPTIDASE"/>
    <property type="match status" value="1"/>
</dbReference>
<evidence type="ECO:0000313" key="3">
    <source>
        <dbReference type="EMBL" id="KEF52995.1"/>
    </source>
</evidence>